<dbReference type="AlphaFoldDB" id="A0A4Q2UYP0"/>
<keyword evidence="2" id="KW-0808">Transferase</keyword>
<sequence>MASAQRIVYGYSWYLDAVLPGPDWRWDGWVLPGEEGRYRAVLPVPQRRKYGRWVLHQPLFCQLLGLFSADPTVDPTPFYRAVYEQFRYNSGLHVWVGATWPGPTEPIRLLTTHLLDLSAGYETIYSRYNRDRRRNLRRAEEMNWTIARSTDLEPLLRLFRTYHADTIAGGVGDWAYALLGALYDSLRARQLAQLYYAQLDGHVEAGALFVREGNRVIYLFNAASPVGRRGNARTLLIDRVIRYYAGEASPGWFDFESPEKPAIVDFYRSFGAVDTPFQAVRWQRFTWPERLAWRLKQRLLDGKPAPLASRL</sequence>
<dbReference type="EMBL" id="SBLB01000001">
    <property type="protein sequence ID" value="RYC72239.1"/>
    <property type="molecule type" value="Genomic_DNA"/>
</dbReference>
<evidence type="ECO:0000313" key="3">
    <source>
        <dbReference type="Proteomes" id="UP000290407"/>
    </source>
</evidence>
<dbReference type="Proteomes" id="UP000290407">
    <property type="component" value="Unassembled WGS sequence"/>
</dbReference>
<organism evidence="2 3">
    <name type="scientific">Spirosoma sordidisoli</name>
    <dbReference type="NCBI Taxonomy" id="2502893"/>
    <lineage>
        <taxon>Bacteria</taxon>
        <taxon>Pseudomonadati</taxon>
        <taxon>Bacteroidota</taxon>
        <taxon>Cytophagia</taxon>
        <taxon>Cytophagales</taxon>
        <taxon>Cytophagaceae</taxon>
        <taxon>Spirosoma</taxon>
    </lineage>
</organism>
<dbReference type="Gene3D" id="3.40.630.30">
    <property type="match status" value="1"/>
</dbReference>
<dbReference type="InterPro" id="IPR016181">
    <property type="entry name" value="Acyl_CoA_acyltransferase"/>
</dbReference>
<keyword evidence="3" id="KW-1185">Reference proteome</keyword>
<proteinExistence type="predicted"/>
<protein>
    <submittedName>
        <fullName evidence="2">GNAT family N-acetyltransferase</fullName>
    </submittedName>
</protein>
<accession>A0A4Q2UYP0</accession>
<evidence type="ECO:0000313" key="2">
    <source>
        <dbReference type="EMBL" id="RYC72239.1"/>
    </source>
</evidence>
<reference evidence="2 3" key="1">
    <citation type="submission" date="2019-01" db="EMBL/GenBank/DDBJ databases">
        <title>Spirosoma flava sp. nov., a propanil-degrading bacterium isolated from herbicide-contaminated soil.</title>
        <authorList>
            <person name="Zhang L."/>
            <person name="Jiang J.-D."/>
        </authorList>
    </citation>
    <scope>NUCLEOTIDE SEQUENCE [LARGE SCALE GENOMIC DNA]</scope>
    <source>
        <strain evidence="2 3">TY50</strain>
    </source>
</reference>
<dbReference type="GO" id="GO:0016740">
    <property type="term" value="F:transferase activity"/>
    <property type="evidence" value="ECO:0007669"/>
    <property type="project" value="UniProtKB-KW"/>
</dbReference>
<name>A0A4Q2UYP0_9BACT</name>
<feature type="domain" description="BioF2-like acetyltransferase" evidence="1">
    <location>
        <begin position="130"/>
        <end position="248"/>
    </location>
</feature>
<dbReference type="Pfam" id="PF13480">
    <property type="entry name" value="Acetyltransf_6"/>
    <property type="match status" value="1"/>
</dbReference>
<evidence type="ECO:0000259" key="1">
    <source>
        <dbReference type="Pfam" id="PF13480"/>
    </source>
</evidence>
<dbReference type="SUPFAM" id="SSF55729">
    <property type="entry name" value="Acyl-CoA N-acyltransferases (Nat)"/>
    <property type="match status" value="1"/>
</dbReference>
<gene>
    <name evidence="2" type="ORF">EQG79_07205</name>
</gene>
<dbReference type="InterPro" id="IPR038740">
    <property type="entry name" value="BioF2-like_GNAT_dom"/>
</dbReference>
<comment type="caution">
    <text evidence="2">The sequence shown here is derived from an EMBL/GenBank/DDBJ whole genome shotgun (WGS) entry which is preliminary data.</text>
</comment>